<dbReference type="SUPFAM" id="SSF46689">
    <property type="entry name" value="Homeodomain-like"/>
    <property type="match status" value="1"/>
</dbReference>
<dbReference type="Proteomes" id="UP001501410">
    <property type="component" value="Unassembled WGS sequence"/>
</dbReference>
<feature type="DNA-binding region" description="H-T-H motif" evidence="4">
    <location>
        <begin position="32"/>
        <end position="51"/>
    </location>
</feature>
<dbReference type="Gene3D" id="1.10.357.10">
    <property type="entry name" value="Tetracycline Repressor, domain 2"/>
    <property type="match status" value="1"/>
</dbReference>
<evidence type="ECO:0000256" key="1">
    <source>
        <dbReference type="ARBA" id="ARBA00023015"/>
    </source>
</evidence>
<evidence type="ECO:0000256" key="4">
    <source>
        <dbReference type="PROSITE-ProRule" id="PRU00335"/>
    </source>
</evidence>
<keyword evidence="1" id="KW-0805">Transcription regulation</keyword>
<dbReference type="PRINTS" id="PR00455">
    <property type="entry name" value="HTHTETR"/>
</dbReference>
<evidence type="ECO:0000313" key="7">
    <source>
        <dbReference type="Proteomes" id="UP001501410"/>
    </source>
</evidence>
<dbReference type="EMBL" id="BAABEZ010000022">
    <property type="protein sequence ID" value="GAA4455153.1"/>
    <property type="molecule type" value="Genomic_DNA"/>
</dbReference>
<accession>A0ABP8MVG4</accession>
<evidence type="ECO:0000313" key="6">
    <source>
        <dbReference type="EMBL" id="GAA4455153.1"/>
    </source>
</evidence>
<comment type="caution">
    <text evidence="6">The sequence shown here is derived from an EMBL/GenBank/DDBJ whole genome shotgun (WGS) entry which is preliminary data.</text>
</comment>
<dbReference type="InterPro" id="IPR050109">
    <property type="entry name" value="HTH-type_TetR-like_transc_reg"/>
</dbReference>
<organism evidence="6 7">
    <name type="scientific">Rurimicrobium arvi</name>
    <dbReference type="NCBI Taxonomy" id="2049916"/>
    <lineage>
        <taxon>Bacteria</taxon>
        <taxon>Pseudomonadati</taxon>
        <taxon>Bacteroidota</taxon>
        <taxon>Chitinophagia</taxon>
        <taxon>Chitinophagales</taxon>
        <taxon>Chitinophagaceae</taxon>
        <taxon>Rurimicrobium</taxon>
    </lineage>
</organism>
<evidence type="ECO:0000256" key="3">
    <source>
        <dbReference type="ARBA" id="ARBA00023163"/>
    </source>
</evidence>
<keyword evidence="2 4" id="KW-0238">DNA-binding</keyword>
<gene>
    <name evidence="6" type="ORF">GCM10023092_18330</name>
</gene>
<dbReference type="InterPro" id="IPR001647">
    <property type="entry name" value="HTH_TetR"/>
</dbReference>
<dbReference type="InterPro" id="IPR009057">
    <property type="entry name" value="Homeodomain-like_sf"/>
</dbReference>
<dbReference type="PANTHER" id="PTHR30055:SF234">
    <property type="entry name" value="HTH-TYPE TRANSCRIPTIONAL REGULATOR BETI"/>
    <property type="match status" value="1"/>
</dbReference>
<sequence>MLEDYLQATDVRSKILLSTVELFKRFGFKSVTMDDIARHAGISKKTLYQYFDNKNKVITAALDWYKDTLCSHCDRLMADASDAVEGFVRVKANFDNVFKEVNPLSIYELQRFYPEGYRQFRSNMERDVESIRRNLEQGVAEGNYRDDFDPEILSRFHIESSLMIVMPNMLMKDKFDMYRVNHEITEHFMRGILTAKGEKLYRKYKEQYYKH</sequence>
<dbReference type="RefSeq" id="WP_344825764.1">
    <property type="nucleotide sequence ID" value="NZ_BAABEZ010000022.1"/>
</dbReference>
<feature type="domain" description="HTH tetR-type" evidence="5">
    <location>
        <begin position="9"/>
        <end position="69"/>
    </location>
</feature>
<dbReference type="PANTHER" id="PTHR30055">
    <property type="entry name" value="HTH-TYPE TRANSCRIPTIONAL REGULATOR RUTR"/>
    <property type="match status" value="1"/>
</dbReference>
<reference evidence="7" key="1">
    <citation type="journal article" date="2019" name="Int. J. Syst. Evol. Microbiol.">
        <title>The Global Catalogue of Microorganisms (GCM) 10K type strain sequencing project: providing services to taxonomists for standard genome sequencing and annotation.</title>
        <authorList>
            <consortium name="The Broad Institute Genomics Platform"/>
            <consortium name="The Broad Institute Genome Sequencing Center for Infectious Disease"/>
            <person name="Wu L."/>
            <person name="Ma J."/>
        </authorList>
    </citation>
    <scope>NUCLEOTIDE SEQUENCE [LARGE SCALE GENOMIC DNA]</scope>
    <source>
        <strain evidence="7">JCM 31921</strain>
    </source>
</reference>
<keyword evidence="3" id="KW-0804">Transcription</keyword>
<dbReference type="PROSITE" id="PS50977">
    <property type="entry name" value="HTH_TETR_2"/>
    <property type="match status" value="1"/>
</dbReference>
<keyword evidence="7" id="KW-1185">Reference proteome</keyword>
<dbReference type="SUPFAM" id="SSF48498">
    <property type="entry name" value="Tetracyclin repressor-like, C-terminal domain"/>
    <property type="match status" value="1"/>
</dbReference>
<proteinExistence type="predicted"/>
<dbReference type="Pfam" id="PF00440">
    <property type="entry name" value="TetR_N"/>
    <property type="match status" value="1"/>
</dbReference>
<evidence type="ECO:0000259" key="5">
    <source>
        <dbReference type="PROSITE" id="PS50977"/>
    </source>
</evidence>
<dbReference type="InterPro" id="IPR036271">
    <property type="entry name" value="Tet_transcr_reg_TetR-rel_C_sf"/>
</dbReference>
<name>A0ABP8MVG4_9BACT</name>
<protein>
    <submittedName>
        <fullName evidence="6">TetR/AcrR family transcriptional regulator</fullName>
    </submittedName>
</protein>
<evidence type="ECO:0000256" key="2">
    <source>
        <dbReference type="ARBA" id="ARBA00023125"/>
    </source>
</evidence>